<accession>A0A9W8W253</accession>
<reference evidence="2" key="1">
    <citation type="submission" date="2022-10" db="EMBL/GenBank/DDBJ databases">
        <title>Tapping the CABI collections for fungal endophytes: first genome assemblies for Collariella, Neodidymelliopsis, Ascochyta clinopodiicola, Didymella pomorum, Didymosphaeria variabile, Neocosmospora piperis and Neocucurbitaria cava.</title>
        <authorList>
            <person name="Hill R."/>
        </authorList>
    </citation>
    <scope>NUCLEOTIDE SEQUENCE</scope>
    <source>
        <strain evidence="2">IMI 366586</strain>
    </source>
</reference>
<name>A0A9W8W253_9HYPO</name>
<keyword evidence="3" id="KW-1185">Reference proteome</keyword>
<dbReference type="AlphaFoldDB" id="A0A9W8W253"/>
<evidence type="ECO:0000313" key="2">
    <source>
        <dbReference type="EMBL" id="KAJ4307568.1"/>
    </source>
</evidence>
<gene>
    <name evidence="2" type="ORF">N0V84_012639</name>
</gene>
<dbReference type="EMBL" id="JAPEUR010000703">
    <property type="protein sequence ID" value="KAJ4307568.1"/>
    <property type="molecule type" value="Genomic_DNA"/>
</dbReference>
<feature type="compositionally biased region" description="Low complexity" evidence="1">
    <location>
        <begin position="48"/>
        <end position="58"/>
    </location>
</feature>
<feature type="region of interest" description="Disordered" evidence="1">
    <location>
        <begin position="36"/>
        <end position="65"/>
    </location>
</feature>
<sequence length="762" mass="83430">MSCLCDKLRTGNYSEITAPEACLLQQAWKQAPELFTGPERSHAGNQDPSSLLSPPESSYAPRGAADPVPYPDLVIKLERTFPRDGLEAVLASLAPAVVEDANPLHSDVYVRIFLSVEKSNLLSLLGSYALATLHPRGASIDYIVERVHGAIEGNSATIRSKLNKMLWRGRQWHQVVEAFQQVGEGQAQRTPPSTLKPAGTHEPLRHGSKAQSSDDRNLELSTELYTSAATTTPVFPAVAAAVAAVSNILPTASTPTAALLTLISLMGASGGSISMEAVQRVIRPQRRWDLNGNFHQSSGSELDITPELLTPLPADEPGLHGVLSELSSLGAISHQVAKSGELVLNHPVGESLRAAIASGAICSSSIWRQQAVFVACRLVRFKYLEPPITPQQRQLAMSLFEYGLDDLRGHSELHLLPERTRVGIASCLVEASRWSGLPWKNTAIQWAKDILGDTQDAYLNSCITQREIVMHRLTGKTSEATDKINRLLARVQTAGSSTALIHSSIGHAVIERALNHFQAEELAMALATLDFWSPTTSPPTPAESTVLVRAGLLQGKILRYQGNFTLAYNALTRCRRLIEQNHPQAVIFDEDRTLVTCELAYTLYELDRLGEAEEVLNRELQQPAATEAARQLPSLALAEVLLAQNRLDEAEAVCHDHSPVSAKLPQLHLCITMAKIQHMRSDWVSALSWWTQALQAINKFPPTSGHATWTIYMSIVHVLGKQGYIDTAQHTLKALEGLEQSLDGSEAKYWIAGLRKWSEYVK</sequence>
<dbReference type="SUPFAM" id="SSF48452">
    <property type="entry name" value="TPR-like"/>
    <property type="match status" value="1"/>
</dbReference>
<organism evidence="2 3">
    <name type="scientific">Fusarium piperis</name>
    <dbReference type="NCBI Taxonomy" id="1435070"/>
    <lineage>
        <taxon>Eukaryota</taxon>
        <taxon>Fungi</taxon>
        <taxon>Dikarya</taxon>
        <taxon>Ascomycota</taxon>
        <taxon>Pezizomycotina</taxon>
        <taxon>Sordariomycetes</taxon>
        <taxon>Hypocreomycetidae</taxon>
        <taxon>Hypocreales</taxon>
        <taxon>Nectriaceae</taxon>
        <taxon>Fusarium</taxon>
        <taxon>Fusarium solani species complex</taxon>
    </lineage>
</organism>
<evidence type="ECO:0000313" key="3">
    <source>
        <dbReference type="Proteomes" id="UP001140502"/>
    </source>
</evidence>
<evidence type="ECO:0000256" key="1">
    <source>
        <dbReference type="SAM" id="MobiDB-lite"/>
    </source>
</evidence>
<feature type="region of interest" description="Disordered" evidence="1">
    <location>
        <begin position="183"/>
        <end position="217"/>
    </location>
</feature>
<proteinExistence type="predicted"/>
<dbReference type="OrthoDB" id="427518at2759"/>
<comment type="caution">
    <text evidence="2">The sequence shown here is derived from an EMBL/GenBank/DDBJ whole genome shotgun (WGS) entry which is preliminary data.</text>
</comment>
<dbReference type="Proteomes" id="UP001140502">
    <property type="component" value="Unassembled WGS sequence"/>
</dbReference>
<protein>
    <submittedName>
        <fullName evidence="2">Uncharacterized protein</fullName>
    </submittedName>
</protein>
<dbReference type="Gene3D" id="1.25.40.10">
    <property type="entry name" value="Tetratricopeptide repeat domain"/>
    <property type="match status" value="1"/>
</dbReference>
<dbReference type="InterPro" id="IPR011990">
    <property type="entry name" value="TPR-like_helical_dom_sf"/>
</dbReference>